<name>A0A0B0ME18_GOSAR</name>
<dbReference type="EMBL" id="JRRC01126523">
    <property type="protein sequence ID" value="KHG00378.1"/>
    <property type="molecule type" value="Genomic_DNA"/>
</dbReference>
<gene>
    <name evidence="1" type="ORF">F383_16862</name>
</gene>
<dbReference type="Proteomes" id="UP000032142">
    <property type="component" value="Unassembled WGS sequence"/>
</dbReference>
<proteinExistence type="predicted"/>
<keyword evidence="2" id="KW-1185">Reference proteome</keyword>
<evidence type="ECO:0000313" key="2">
    <source>
        <dbReference type="Proteomes" id="UP000032142"/>
    </source>
</evidence>
<dbReference type="AlphaFoldDB" id="A0A0B0ME18"/>
<comment type="caution">
    <text evidence="1">The sequence shown here is derived from an EMBL/GenBank/DDBJ whole genome shotgun (WGS) entry which is preliminary data.</text>
</comment>
<organism evidence="1 2">
    <name type="scientific">Gossypium arboreum</name>
    <name type="common">Tree cotton</name>
    <name type="synonym">Gossypium nanking</name>
    <dbReference type="NCBI Taxonomy" id="29729"/>
    <lineage>
        <taxon>Eukaryota</taxon>
        <taxon>Viridiplantae</taxon>
        <taxon>Streptophyta</taxon>
        <taxon>Embryophyta</taxon>
        <taxon>Tracheophyta</taxon>
        <taxon>Spermatophyta</taxon>
        <taxon>Magnoliopsida</taxon>
        <taxon>eudicotyledons</taxon>
        <taxon>Gunneridae</taxon>
        <taxon>Pentapetalae</taxon>
        <taxon>rosids</taxon>
        <taxon>malvids</taxon>
        <taxon>Malvales</taxon>
        <taxon>Malvaceae</taxon>
        <taxon>Malvoideae</taxon>
        <taxon>Gossypium</taxon>
    </lineage>
</organism>
<reference evidence="2" key="1">
    <citation type="submission" date="2014-09" db="EMBL/GenBank/DDBJ databases">
        <authorList>
            <person name="Mudge J."/>
            <person name="Ramaraj T."/>
            <person name="Lindquist I.E."/>
            <person name="Bharti A.K."/>
            <person name="Sundararajan A."/>
            <person name="Cameron C.T."/>
            <person name="Woodward J.E."/>
            <person name="May G.D."/>
            <person name="Brubaker C."/>
            <person name="Broadhvest J."/>
            <person name="Wilkins T.A."/>
        </authorList>
    </citation>
    <scope>NUCLEOTIDE SEQUENCE</scope>
    <source>
        <strain evidence="2">cv. AKA8401</strain>
    </source>
</reference>
<protein>
    <submittedName>
        <fullName evidence="1">Dicer-like protein 1</fullName>
    </submittedName>
</protein>
<accession>A0A0B0ME18</accession>
<sequence length="86" mass="9556">MHIPIPTHKGFILIIIFDIPNEPLGIIISDTRKTLHTRCHISIIGLLTQAVSQEVATQCCSHKLSSNRNICWYTQPPVGRTGLAPE</sequence>
<evidence type="ECO:0000313" key="1">
    <source>
        <dbReference type="EMBL" id="KHG00378.1"/>
    </source>
</evidence>